<sequence length="62" mass="7387">MKTYHDVQKLLLRFGIYTYMGDRDAELELSLIELKALRHEGVLTDDEYYQSLRIILHEKSTN</sequence>
<dbReference type="Proteomes" id="UP000247922">
    <property type="component" value="Unassembled WGS sequence"/>
</dbReference>
<dbReference type="Gene3D" id="1.10.287.760">
    <property type="entry name" value="YqgQ-like"/>
    <property type="match status" value="1"/>
</dbReference>
<accession>A0A2V3WES8</accession>
<reference evidence="1 2" key="1">
    <citation type="submission" date="2018-05" db="EMBL/GenBank/DDBJ databases">
        <title>Genomic Encyclopedia of Type Strains, Phase IV (KMG-IV): sequencing the most valuable type-strain genomes for metagenomic binning, comparative biology and taxonomic classification.</title>
        <authorList>
            <person name="Goeker M."/>
        </authorList>
    </citation>
    <scope>NUCLEOTIDE SEQUENCE [LARGE SCALE GENOMIC DNA]</scope>
    <source>
        <strain evidence="1 2">DSM 22440</strain>
    </source>
</reference>
<dbReference type="InterPro" id="IPR009256">
    <property type="entry name" value="YqgQ-like"/>
</dbReference>
<name>A0A2V3WES8_9BACI</name>
<dbReference type="AlphaFoldDB" id="A0A2V3WES8"/>
<dbReference type="InterPro" id="IPR023164">
    <property type="entry name" value="YqgQ-like_sf"/>
</dbReference>
<evidence type="ECO:0000313" key="2">
    <source>
        <dbReference type="Proteomes" id="UP000247922"/>
    </source>
</evidence>
<protein>
    <submittedName>
        <fullName evidence="1">Uncharacterized protein YqgQ</fullName>
    </submittedName>
</protein>
<dbReference type="SUPFAM" id="SSF158379">
    <property type="entry name" value="YqgQ-like"/>
    <property type="match status" value="1"/>
</dbReference>
<dbReference type="Pfam" id="PF06014">
    <property type="entry name" value="YqgQ-like"/>
    <property type="match status" value="1"/>
</dbReference>
<dbReference type="EMBL" id="QJJR01000004">
    <property type="protein sequence ID" value="PXW91651.1"/>
    <property type="molecule type" value="Genomic_DNA"/>
</dbReference>
<gene>
    <name evidence="1" type="ORF">DES38_10483</name>
</gene>
<evidence type="ECO:0000313" key="1">
    <source>
        <dbReference type="EMBL" id="PXW91651.1"/>
    </source>
</evidence>
<comment type="caution">
    <text evidence="1">The sequence shown here is derived from an EMBL/GenBank/DDBJ whole genome shotgun (WGS) entry which is preliminary data.</text>
</comment>
<keyword evidence="2" id="KW-1185">Reference proteome</keyword>
<dbReference type="OrthoDB" id="2361671at2"/>
<proteinExistence type="predicted"/>
<organism evidence="1 2">
    <name type="scientific">Streptohalobacillus salinus</name>
    <dbReference type="NCBI Taxonomy" id="621096"/>
    <lineage>
        <taxon>Bacteria</taxon>
        <taxon>Bacillati</taxon>
        <taxon>Bacillota</taxon>
        <taxon>Bacilli</taxon>
        <taxon>Bacillales</taxon>
        <taxon>Bacillaceae</taxon>
        <taxon>Streptohalobacillus</taxon>
    </lineage>
</organism>
<dbReference type="RefSeq" id="WP_110250952.1">
    <property type="nucleotide sequence ID" value="NZ_QJJR01000004.1"/>
</dbReference>